<dbReference type="EMBL" id="FNPF01000022">
    <property type="protein sequence ID" value="SDY85998.1"/>
    <property type="molecule type" value="Genomic_DNA"/>
</dbReference>
<dbReference type="RefSeq" id="WP_089885841.1">
    <property type="nucleotide sequence ID" value="NZ_FNPF01000022.1"/>
</dbReference>
<feature type="region of interest" description="Disordered" evidence="1">
    <location>
        <begin position="1"/>
        <end position="26"/>
    </location>
</feature>
<dbReference type="STRING" id="321339.SAMN05444340_12225"/>
<dbReference type="AlphaFoldDB" id="A0A1H3NAX6"/>
<evidence type="ECO:0000256" key="1">
    <source>
        <dbReference type="SAM" id="MobiDB-lite"/>
    </source>
</evidence>
<proteinExistence type="predicted"/>
<accession>A0A1H3NAX6</accession>
<dbReference type="InterPro" id="IPR005090">
    <property type="entry name" value="RepC_N"/>
</dbReference>
<dbReference type="OrthoDB" id="7488837at2"/>
<evidence type="ECO:0000313" key="3">
    <source>
        <dbReference type="EMBL" id="SDY85998.1"/>
    </source>
</evidence>
<organism evidence="3 4">
    <name type="scientific">Citreimonas salinaria</name>
    <dbReference type="NCBI Taxonomy" id="321339"/>
    <lineage>
        <taxon>Bacteria</taxon>
        <taxon>Pseudomonadati</taxon>
        <taxon>Pseudomonadota</taxon>
        <taxon>Alphaproteobacteria</taxon>
        <taxon>Rhodobacterales</taxon>
        <taxon>Roseobacteraceae</taxon>
        <taxon>Citreimonas</taxon>
    </lineage>
</organism>
<evidence type="ECO:0000313" key="4">
    <source>
        <dbReference type="Proteomes" id="UP000199286"/>
    </source>
</evidence>
<gene>
    <name evidence="3" type="ORF">SAMN05444340_12225</name>
</gene>
<sequence length="409" mass="45309">MQTFTSTETPCRRRQEVRPAPCPAPTQTIDARPSTLGLDRWVILDRVTAVARHLGLTDRDISVLRVHLTVLRKGPIGPETFPISFMQVERLAERAGGMEPRTFHRGEVRLERAGLIARRLSPNGRRFPLRDPNTDEIVDAYGIDLSPLFASLPKLERIAAQAAKEARQLRNRLTSISSTLSRLKQIVRDAPSWATDPVADLVRLYDRLRKRKAPSGSDLELLEARIADALSTIARSLDEPANPEQAPCPTPSCETTQQNWVATSASVITPNAAVECSSLSDRMPGAAGHCDLPFESKPKEYKETRAADTEALKRVWRQLPALSEWFPSPPASKNEVAGMLFDFSKYLGLRQETVADLVSTIGAVDSMYCLDTLTKRIATIANPNAYLASMLKAWKSGQTIADGRVRRYA</sequence>
<evidence type="ECO:0000259" key="2">
    <source>
        <dbReference type="Pfam" id="PF03428"/>
    </source>
</evidence>
<keyword evidence="4" id="KW-1185">Reference proteome</keyword>
<name>A0A1H3NAX6_9RHOB</name>
<reference evidence="3 4" key="1">
    <citation type="submission" date="2016-10" db="EMBL/GenBank/DDBJ databases">
        <authorList>
            <person name="de Groot N.N."/>
        </authorList>
    </citation>
    <scope>NUCLEOTIDE SEQUENCE [LARGE SCALE GENOMIC DNA]</scope>
    <source>
        <strain evidence="3 4">DSM 26880</strain>
    </source>
</reference>
<dbReference type="Pfam" id="PF03428">
    <property type="entry name" value="RP-C"/>
    <property type="match status" value="1"/>
</dbReference>
<feature type="domain" description="Plasmid replication protein C N-terminal" evidence="2">
    <location>
        <begin position="35"/>
        <end position="186"/>
    </location>
</feature>
<protein>
    <submittedName>
        <fullName evidence="3">Replication protein C N-terminal domain-containing protein</fullName>
    </submittedName>
</protein>
<dbReference type="Proteomes" id="UP000199286">
    <property type="component" value="Unassembled WGS sequence"/>
</dbReference>